<feature type="domain" description="Senescence" evidence="2">
    <location>
        <begin position="273"/>
        <end position="502"/>
    </location>
</feature>
<dbReference type="GO" id="GO:0005886">
    <property type="term" value="C:plasma membrane"/>
    <property type="evidence" value="ECO:0007669"/>
    <property type="project" value="TreeGrafter"/>
</dbReference>
<dbReference type="PANTHER" id="PTHR21068:SF43">
    <property type="entry name" value="SPARTIN"/>
    <property type="match status" value="1"/>
</dbReference>
<name>A0AAN6G987_9BASI</name>
<protein>
    <recommendedName>
        <fullName evidence="2">Senescence domain-containing protein</fullName>
    </recommendedName>
</protein>
<dbReference type="EMBL" id="JAPDMQ010000283">
    <property type="protein sequence ID" value="KAK0528153.1"/>
    <property type="molecule type" value="Genomic_DNA"/>
</dbReference>
<dbReference type="Proteomes" id="UP001176521">
    <property type="component" value="Unassembled WGS sequence"/>
</dbReference>
<comment type="caution">
    <text evidence="3">The sequence shown here is derived from an EMBL/GenBank/DDBJ whole genome shotgun (WGS) entry which is preliminary data.</text>
</comment>
<dbReference type="InterPro" id="IPR045036">
    <property type="entry name" value="Spartin-like"/>
</dbReference>
<dbReference type="AlphaFoldDB" id="A0AAN6G987"/>
<evidence type="ECO:0000313" key="4">
    <source>
        <dbReference type="Proteomes" id="UP001176521"/>
    </source>
</evidence>
<feature type="compositionally biased region" description="Basic and acidic residues" evidence="1">
    <location>
        <begin position="253"/>
        <end position="265"/>
    </location>
</feature>
<reference evidence="3" key="1">
    <citation type="journal article" date="2023" name="PhytoFront">
        <title>Draft Genome Resources of Seven Strains of Tilletia horrida, Causal Agent of Kernel Smut of Rice.</title>
        <authorList>
            <person name="Khanal S."/>
            <person name="Antony Babu S."/>
            <person name="Zhou X.G."/>
        </authorList>
    </citation>
    <scope>NUCLEOTIDE SEQUENCE</scope>
    <source>
        <strain evidence="3">TX3</strain>
    </source>
</reference>
<gene>
    <name evidence="3" type="ORF">OC842_004645</name>
</gene>
<sequence length="536" mass="55920">MTSSPTTTNSGPRGVELLAIDGVELWEATPASAAQEAPKLTTRLAAGKLTTLLVSIDVNDPSHTASGNPDVWLVLNVRNASTGSDRPFPILAAQRVLAHRPTHSYRFVNPPHQGGSGSSVDVVLKLPQPASELGADEKTPFDLDPAEEAYFEDILGQYCAFEEPQSPPPPPFSASATSSGAPAPVLPPRAGQGEIELFDESGKLIGHLEGSFDEDPSLHRDALASSRNGLDAKNPVLIDLSATGKGGQPRVTPLREGDEEAAKNSAGAKEEVDWLVRSAQVIGRGLVKGSIYLGSKMNSAADAYIERNPSKYGGASASSAAVLDNEKGTANFTSSPTDTHFPRSSGSSTPTGASSSRYATTQTGQTSRSHYLHKYTSHAVSISHTTTSAILSVASNVGDRVGKATGIQRAAKPDGTLGPAPKGVRGVLNRGIIAASSLLDSLEQAGENLLSDSGNAASRVIGHKYGPDAERRTGNVTLAGRNIYAVYKDVMGVRRRVLIRTVVGSSLKARTPEGEVVEVRLGTNDAAAVAAAAEKR</sequence>
<keyword evidence="4" id="KW-1185">Reference proteome</keyword>
<accession>A0AAN6G987</accession>
<dbReference type="GO" id="GO:0051301">
    <property type="term" value="P:cell division"/>
    <property type="evidence" value="ECO:0007669"/>
    <property type="project" value="TreeGrafter"/>
</dbReference>
<feature type="region of interest" description="Disordered" evidence="1">
    <location>
        <begin position="241"/>
        <end position="265"/>
    </location>
</feature>
<dbReference type="PANTHER" id="PTHR21068">
    <property type="entry name" value="SPARTIN"/>
    <property type="match status" value="1"/>
</dbReference>
<dbReference type="Pfam" id="PF06911">
    <property type="entry name" value="Senescence"/>
    <property type="match status" value="1"/>
</dbReference>
<feature type="region of interest" description="Disordered" evidence="1">
    <location>
        <begin position="328"/>
        <end position="368"/>
    </location>
</feature>
<feature type="compositionally biased region" description="Low complexity" evidence="1">
    <location>
        <begin position="342"/>
        <end position="357"/>
    </location>
</feature>
<evidence type="ECO:0000256" key="1">
    <source>
        <dbReference type="SAM" id="MobiDB-lite"/>
    </source>
</evidence>
<organism evidence="3 4">
    <name type="scientific">Tilletia horrida</name>
    <dbReference type="NCBI Taxonomy" id="155126"/>
    <lineage>
        <taxon>Eukaryota</taxon>
        <taxon>Fungi</taxon>
        <taxon>Dikarya</taxon>
        <taxon>Basidiomycota</taxon>
        <taxon>Ustilaginomycotina</taxon>
        <taxon>Exobasidiomycetes</taxon>
        <taxon>Tilletiales</taxon>
        <taxon>Tilletiaceae</taxon>
        <taxon>Tilletia</taxon>
    </lineage>
</organism>
<dbReference type="InterPro" id="IPR009686">
    <property type="entry name" value="Senescence/spartin_C"/>
</dbReference>
<evidence type="ECO:0000259" key="2">
    <source>
        <dbReference type="Pfam" id="PF06911"/>
    </source>
</evidence>
<feature type="region of interest" description="Disordered" evidence="1">
    <location>
        <begin position="161"/>
        <end position="190"/>
    </location>
</feature>
<feature type="compositionally biased region" description="Polar residues" evidence="1">
    <location>
        <begin position="358"/>
        <end position="368"/>
    </location>
</feature>
<evidence type="ECO:0000313" key="3">
    <source>
        <dbReference type="EMBL" id="KAK0528153.1"/>
    </source>
</evidence>
<feature type="compositionally biased region" description="Polar residues" evidence="1">
    <location>
        <begin position="328"/>
        <end position="338"/>
    </location>
</feature>
<feature type="compositionally biased region" description="Low complexity" evidence="1">
    <location>
        <begin position="173"/>
        <end position="183"/>
    </location>
</feature>
<proteinExistence type="predicted"/>